<name>K3ZYK6_SETIT</name>
<dbReference type="EMBL" id="AGNK02001328">
    <property type="status" value="NOT_ANNOTATED_CDS"/>
    <property type="molecule type" value="Genomic_DNA"/>
</dbReference>
<keyword evidence="3" id="KW-1185">Reference proteome</keyword>
<dbReference type="EnsemblPlants" id="KQL26550">
    <property type="protein sequence ID" value="KQL26550"/>
    <property type="gene ID" value="SETIT_031688mg"/>
</dbReference>
<evidence type="ECO:0000313" key="3">
    <source>
        <dbReference type="Proteomes" id="UP000004995"/>
    </source>
</evidence>
<dbReference type="Gramene" id="KQL26550">
    <property type="protein sequence ID" value="KQL26550"/>
    <property type="gene ID" value="SETIT_031688mg"/>
</dbReference>
<evidence type="ECO:0000256" key="1">
    <source>
        <dbReference type="SAM" id="MobiDB-lite"/>
    </source>
</evidence>
<sequence length="84" mass="9401">MAVSRERTVWEPRRTCSGVAFVWENMNPLRRGVYPSSPPPPGSGEAMPSGPASRCTPSSSRRRPWLILAGEDHFTLTPDLDRDY</sequence>
<dbReference type="Proteomes" id="UP000004995">
    <property type="component" value="Unassembled WGS sequence"/>
</dbReference>
<feature type="region of interest" description="Disordered" evidence="1">
    <location>
        <begin position="31"/>
        <end position="62"/>
    </location>
</feature>
<proteinExistence type="predicted"/>
<dbReference type="AlphaFoldDB" id="K3ZYK6"/>
<dbReference type="HOGENOM" id="CLU_2531754_0_0_1"/>
<organism evidence="2 3">
    <name type="scientific">Setaria italica</name>
    <name type="common">Foxtail millet</name>
    <name type="synonym">Panicum italicum</name>
    <dbReference type="NCBI Taxonomy" id="4555"/>
    <lineage>
        <taxon>Eukaryota</taxon>
        <taxon>Viridiplantae</taxon>
        <taxon>Streptophyta</taxon>
        <taxon>Embryophyta</taxon>
        <taxon>Tracheophyta</taxon>
        <taxon>Spermatophyta</taxon>
        <taxon>Magnoliopsida</taxon>
        <taxon>Liliopsida</taxon>
        <taxon>Poales</taxon>
        <taxon>Poaceae</taxon>
        <taxon>PACMAD clade</taxon>
        <taxon>Panicoideae</taxon>
        <taxon>Panicodae</taxon>
        <taxon>Paniceae</taxon>
        <taxon>Cenchrinae</taxon>
        <taxon>Setaria</taxon>
    </lineage>
</organism>
<protein>
    <submittedName>
        <fullName evidence="2">Uncharacterized protein</fullName>
    </submittedName>
</protein>
<reference evidence="2" key="2">
    <citation type="submission" date="2018-08" db="UniProtKB">
        <authorList>
            <consortium name="EnsemblPlants"/>
        </authorList>
    </citation>
    <scope>IDENTIFICATION</scope>
    <source>
        <strain evidence="2">Yugu1</strain>
    </source>
</reference>
<reference evidence="3" key="1">
    <citation type="journal article" date="2012" name="Nat. Biotechnol.">
        <title>Reference genome sequence of the model plant Setaria.</title>
        <authorList>
            <person name="Bennetzen J.L."/>
            <person name="Schmutz J."/>
            <person name="Wang H."/>
            <person name="Percifield R."/>
            <person name="Hawkins J."/>
            <person name="Pontaroli A.C."/>
            <person name="Estep M."/>
            <person name="Feng L."/>
            <person name="Vaughn J.N."/>
            <person name="Grimwood J."/>
            <person name="Jenkins J."/>
            <person name="Barry K."/>
            <person name="Lindquist E."/>
            <person name="Hellsten U."/>
            <person name="Deshpande S."/>
            <person name="Wang X."/>
            <person name="Wu X."/>
            <person name="Mitros T."/>
            <person name="Triplett J."/>
            <person name="Yang X."/>
            <person name="Ye C.Y."/>
            <person name="Mauro-Herrera M."/>
            <person name="Wang L."/>
            <person name="Li P."/>
            <person name="Sharma M."/>
            <person name="Sharma R."/>
            <person name="Ronald P.C."/>
            <person name="Panaud O."/>
            <person name="Kellogg E.A."/>
            <person name="Brutnell T.P."/>
            <person name="Doust A.N."/>
            <person name="Tuskan G.A."/>
            <person name="Rokhsar D."/>
            <person name="Devos K.M."/>
        </authorList>
    </citation>
    <scope>NUCLEOTIDE SEQUENCE [LARGE SCALE GENOMIC DNA]</scope>
    <source>
        <strain evidence="3">cv. Yugu1</strain>
    </source>
</reference>
<evidence type="ECO:0000313" key="2">
    <source>
        <dbReference type="EnsemblPlants" id="KQL26550"/>
    </source>
</evidence>
<feature type="compositionally biased region" description="Low complexity" evidence="1">
    <location>
        <begin position="43"/>
        <end position="59"/>
    </location>
</feature>
<dbReference type="InParanoid" id="K3ZYK6"/>
<accession>K3ZYK6</accession>